<name>A0A484GMI8_SOUCH</name>
<reference evidence="2 3" key="1">
    <citation type="journal article" date="2018" name="Genomics">
        <title>Molecular footprints of inshore aquatic adaptation in Indo-Pacific humpback dolphin (Sousa chinensis).</title>
        <authorList>
            <person name="Ming Y."/>
            <person name="Jian J."/>
            <person name="Yu F."/>
            <person name="Yu X."/>
            <person name="Wang J."/>
            <person name="Liu W."/>
        </authorList>
    </citation>
    <scope>NUCLEOTIDE SEQUENCE [LARGE SCALE GENOMIC DNA]</scope>
    <source>
        <strain evidence="2">MY-2018</strain>
        <tissue evidence="2">Skin</tissue>
    </source>
</reference>
<accession>A0A484GMI8</accession>
<comment type="caution">
    <text evidence="2">The sequence shown here is derived from an EMBL/GenBank/DDBJ whole genome shotgun (WGS) entry which is preliminary data.</text>
</comment>
<feature type="compositionally biased region" description="Basic and acidic residues" evidence="1">
    <location>
        <begin position="1"/>
        <end position="11"/>
    </location>
</feature>
<feature type="non-terminal residue" evidence="2">
    <location>
        <position position="47"/>
    </location>
</feature>
<keyword evidence="3" id="KW-1185">Reference proteome</keyword>
<dbReference type="AlphaFoldDB" id="A0A484GMI8"/>
<gene>
    <name evidence="2" type="ORF">DBR06_SOUSAS45410005</name>
</gene>
<evidence type="ECO:0000256" key="1">
    <source>
        <dbReference type="SAM" id="MobiDB-lite"/>
    </source>
</evidence>
<feature type="region of interest" description="Disordered" evidence="1">
    <location>
        <begin position="1"/>
        <end position="47"/>
    </location>
</feature>
<organism evidence="2 3">
    <name type="scientific">Sousa chinensis</name>
    <name type="common">Indo-pacific humpbacked dolphin</name>
    <name type="synonym">Steno chinensis</name>
    <dbReference type="NCBI Taxonomy" id="103600"/>
    <lineage>
        <taxon>Eukaryota</taxon>
        <taxon>Metazoa</taxon>
        <taxon>Chordata</taxon>
        <taxon>Craniata</taxon>
        <taxon>Vertebrata</taxon>
        <taxon>Euteleostomi</taxon>
        <taxon>Mammalia</taxon>
        <taxon>Eutheria</taxon>
        <taxon>Laurasiatheria</taxon>
        <taxon>Artiodactyla</taxon>
        <taxon>Whippomorpha</taxon>
        <taxon>Cetacea</taxon>
        <taxon>Odontoceti</taxon>
        <taxon>Delphinidae</taxon>
        <taxon>Sousa</taxon>
    </lineage>
</organism>
<evidence type="ECO:0000313" key="2">
    <source>
        <dbReference type="EMBL" id="TEA36346.1"/>
    </source>
</evidence>
<proteinExistence type="predicted"/>
<protein>
    <submittedName>
        <fullName evidence="2">Uncharacterized protein</fullName>
    </submittedName>
</protein>
<dbReference type="EMBL" id="QWLN02006613">
    <property type="protein sequence ID" value="TEA36346.1"/>
    <property type="molecule type" value="Genomic_DNA"/>
</dbReference>
<feature type="compositionally biased region" description="Low complexity" evidence="1">
    <location>
        <begin position="13"/>
        <end position="23"/>
    </location>
</feature>
<sequence>MTALRASDRLPLRPRGPCLPYPLGETLDKPRRSLSTSQIWPTLVPGP</sequence>
<evidence type="ECO:0000313" key="3">
    <source>
        <dbReference type="Proteomes" id="UP000295264"/>
    </source>
</evidence>
<dbReference type="Proteomes" id="UP000295264">
    <property type="component" value="Unassembled WGS sequence"/>
</dbReference>